<dbReference type="Proteomes" id="UP001519460">
    <property type="component" value="Unassembled WGS sequence"/>
</dbReference>
<keyword evidence="3" id="KW-1185">Reference proteome</keyword>
<protein>
    <submittedName>
        <fullName evidence="2">Uncharacterized protein</fullName>
    </submittedName>
</protein>
<organism evidence="2 3">
    <name type="scientific">Batillaria attramentaria</name>
    <dbReference type="NCBI Taxonomy" id="370345"/>
    <lineage>
        <taxon>Eukaryota</taxon>
        <taxon>Metazoa</taxon>
        <taxon>Spiralia</taxon>
        <taxon>Lophotrochozoa</taxon>
        <taxon>Mollusca</taxon>
        <taxon>Gastropoda</taxon>
        <taxon>Caenogastropoda</taxon>
        <taxon>Sorbeoconcha</taxon>
        <taxon>Cerithioidea</taxon>
        <taxon>Batillariidae</taxon>
        <taxon>Batillaria</taxon>
    </lineage>
</organism>
<proteinExistence type="predicted"/>
<evidence type="ECO:0000313" key="3">
    <source>
        <dbReference type="Proteomes" id="UP001519460"/>
    </source>
</evidence>
<evidence type="ECO:0000313" key="2">
    <source>
        <dbReference type="EMBL" id="KAK7486789.1"/>
    </source>
</evidence>
<feature type="region of interest" description="Disordered" evidence="1">
    <location>
        <begin position="1"/>
        <end position="22"/>
    </location>
</feature>
<reference evidence="2 3" key="1">
    <citation type="journal article" date="2023" name="Sci. Data">
        <title>Genome assembly of the Korean intertidal mud-creeper Batillaria attramentaria.</title>
        <authorList>
            <person name="Patra A.K."/>
            <person name="Ho P.T."/>
            <person name="Jun S."/>
            <person name="Lee S.J."/>
            <person name="Kim Y."/>
            <person name="Won Y.J."/>
        </authorList>
    </citation>
    <scope>NUCLEOTIDE SEQUENCE [LARGE SCALE GENOMIC DNA]</scope>
    <source>
        <strain evidence="2">Wonlab-2016</strain>
    </source>
</reference>
<comment type="caution">
    <text evidence="2">The sequence shown here is derived from an EMBL/GenBank/DDBJ whole genome shotgun (WGS) entry which is preliminary data.</text>
</comment>
<accession>A0ABD0KIE2</accession>
<name>A0ABD0KIE2_9CAEN</name>
<gene>
    <name evidence="2" type="ORF">BaRGS_00021936</name>
</gene>
<dbReference type="AlphaFoldDB" id="A0ABD0KIE2"/>
<sequence length="173" mass="18990">MSLVNTDILTRQHAPTVPREKTRPFSHVTATMDTPNSTREPISAIEFSPAGSLVLHLTNTKETVAEIESSPILQRSSWEPAVRHLRQPLRQSVAWANPNPRYHLTNSDEMLHTDGPRHAYISLSRACTIACARTCVPGIISEPMSAPLRPGVAGNERVARAVKSNVAVTLPRC</sequence>
<evidence type="ECO:0000256" key="1">
    <source>
        <dbReference type="SAM" id="MobiDB-lite"/>
    </source>
</evidence>
<dbReference type="EMBL" id="JACVVK020000173">
    <property type="protein sequence ID" value="KAK7486789.1"/>
    <property type="molecule type" value="Genomic_DNA"/>
</dbReference>